<dbReference type="SUPFAM" id="SSF82171">
    <property type="entry name" value="DPP6 N-terminal domain-like"/>
    <property type="match status" value="1"/>
</dbReference>
<dbReference type="Proteomes" id="UP000576393">
    <property type="component" value="Unassembled WGS sequence"/>
</dbReference>
<sequence>MNPPRGTAALLTAVTAVTSFLIAGPADAKTEAVSADSVDYAWIKSCPKKDYTVPCGKWKLAMRSGKTITLTDAQSFPRRPGGKVDKDLGAPLRVSGDGRIVSYLKNGRLVVRDVSSGEVRPLPGRAATLPRGADEGEVSTALSPDGSVVAVDYGDANDRLPSLIADLRTGKVATLSAREDVAGFSPDGEHLLTTRQTADNTTEFSVFGKDGRRTARRVVPQIVANNAPFALADDGTTVAVVVGGDSGKPRLHTYDLTSDAVSGAVRFSLPKGEEVQLLGWGPAGALTMWNYVGNGDAGTVLVVKRTVDAETGVTRRLHSFKPRRDSWIWWASGE</sequence>
<keyword evidence="3" id="KW-1185">Reference proteome</keyword>
<dbReference type="Gene3D" id="2.120.10.30">
    <property type="entry name" value="TolB, C-terminal domain"/>
    <property type="match status" value="1"/>
</dbReference>
<protein>
    <recommendedName>
        <fullName evidence="4">WD40 repeat domain-containing protein</fullName>
    </recommendedName>
</protein>
<comment type="caution">
    <text evidence="2">The sequence shown here is derived from an EMBL/GenBank/DDBJ whole genome shotgun (WGS) entry which is preliminary data.</text>
</comment>
<dbReference type="AlphaFoldDB" id="A0A852V3L6"/>
<keyword evidence="1" id="KW-0732">Signal</keyword>
<evidence type="ECO:0000256" key="1">
    <source>
        <dbReference type="SAM" id="SignalP"/>
    </source>
</evidence>
<name>A0A852V3L6_9ACTN</name>
<reference evidence="2 3" key="1">
    <citation type="submission" date="2020-07" db="EMBL/GenBank/DDBJ databases">
        <title>Sequencing the genomes of 1000 actinobacteria strains.</title>
        <authorList>
            <person name="Klenk H.-P."/>
        </authorList>
    </citation>
    <scope>NUCLEOTIDE SEQUENCE [LARGE SCALE GENOMIC DNA]</scope>
    <source>
        <strain evidence="2 3">DSM 45763</strain>
    </source>
</reference>
<feature type="chain" id="PRO_5032592080" description="WD40 repeat domain-containing protein" evidence="1">
    <location>
        <begin position="29"/>
        <end position="334"/>
    </location>
</feature>
<evidence type="ECO:0000313" key="3">
    <source>
        <dbReference type="Proteomes" id="UP000576393"/>
    </source>
</evidence>
<feature type="signal peptide" evidence="1">
    <location>
        <begin position="1"/>
        <end position="28"/>
    </location>
</feature>
<organism evidence="2 3">
    <name type="scientific">Streptosporangium sandarakinum</name>
    <dbReference type="NCBI Taxonomy" id="1260955"/>
    <lineage>
        <taxon>Bacteria</taxon>
        <taxon>Bacillati</taxon>
        <taxon>Actinomycetota</taxon>
        <taxon>Actinomycetes</taxon>
        <taxon>Streptosporangiales</taxon>
        <taxon>Streptosporangiaceae</taxon>
        <taxon>Streptosporangium</taxon>
    </lineage>
</organism>
<dbReference type="EMBL" id="JACCCO010000001">
    <property type="protein sequence ID" value="NYF40475.1"/>
    <property type="molecule type" value="Genomic_DNA"/>
</dbReference>
<dbReference type="InterPro" id="IPR011042">
    <property type="entry name" value="6-blade_b-propeller_TolB-like"/>
</dbReference>
<evidence type="ECO:0000313" key="2">
    <source>
        <dbReference type="EMBL" id="NYF40475.1"/>
    </source>
</evidence>
<gene>
    <name evidence="2" type="ORF">HDA43_002634</name>
</gene>
<accession>A0A852V3L6</accession>
<proteinExistence type="predicted"/>
<evidence type="ECO:0008006" key="4">
    <source>
        <dbReference type="Google" id="ProtNLM"/>
    </source>
</evidence>
<dbReference type="RefSeq" id="WP_179820270.1">
    <property type="nucleotide sequence ID" value="NZ_JACCCO010000001.1"/>
</dbReference>